<dbReference type="EMBL" id="PQXN01000121">
    <property type="protein sequence ID" value="TGO53556.1"/>
    <property type="molecule type" value="Genomic_DNA"/>
</dbReference>
<reference evidence="2 3" key="1">
    <citation type="submission" date="2017-12" db="EMBL/GenBank/DDBJ databases">
        <title>Comparative genomics of Botrytis spp.</title>
        <authorList>
            <person name="Valero-Jimenez C.A."/>
            <person name="Tapia P."/>
            <person name="Veloso J."/>
            <person name="Silva-Moreno E."/>
            <person name="Staats M."/>
            <person name="Valdes J.H."/>
            <person name="Van Kan J.A.L."/>
        </authorList>
    </citation>
    <scope>NUCLEOTIDE SEQUENCE [LARGE SCALE GENOMIC DNA]</scope>
    <source>
        <strain evidence="2 3">MUCL11595</strain>
    </source>
</reference>
<evidence type="ECO:0000313" key="2">
    <source>
        <dbReference type="EMBL" id="TGO53556.1"/>
    </source>
</evidence>
<protein>
    <submittedName>
        <fullName evidence="2">Uncharacterized protein</fullName>
    </submittedName>
</protein>
<dbReference type="OrthoDB" id="3522631at2759"/>
<evidence type="ECO:0000256" key="1">
    <source>
        <dbReference type="SAM" id="MobiDB-lite"/>
    </source>
</evidence>
<feature type="compositionally biased region" description="Polar residues" evidence="1">
    <location>
        <begin position="207"/>
        <end position="233"/>
    </location>
</feature>
<name>A0A4Z1HWW4_9HELO</name>
<feature type="compositionally biased region" description="Polar residues" evidence="1">
    <location>
        <begin position="119"/>
        <end position="128"/>
    </location>
</feature>
<feature type="region of interest" description="Disordered" evidence="1">
    <location>
        <begin position="109"/>
        <end position="130"/>
    </location>
</feature>
<dbReference type="AlphaFoldDB" id="A0A4Z1HWW4"/>
<sequence>MDLNKLTVKELLAQLTAAGIEKPTLKEGVVAFVENQSRLARRRDQARELAAIEQRLNETNGGPELESLLQRTTKAILSGFDFSLPKLPKGLEVKMNVNMQLWHTRTEVVNTDNQDDETGLQTPGSQSGDEMIMTNISMGRALEFVHGAEDEEELDENGIPIIQPPRRETQMSTNVADSRKRKLGSPAQQITSTLISKSELEADRNPNRQAQENEQTLEASPSNSKPAMLGQSNKKQKRVSGKFTLH</sequence>
<dbReference type="Proteomes" id="UP000297527">
    <property type="component" value="Unassembled WGS sequence"/>
</dbReference>
<feature type="compositionally biased region" description="Basic residues" evidence="1">
    <location>
        <begin position="234"/>
        <end position="246"/>
    </location>
</feature>
<proteinExistence type="predicted"/>
<feature type="region of interest" description="Disordered" evidence="1">
    <location>
        <begin position="149"/>
        <end position="246"/>
    </location>
</feature>
<evidence type="ECO:0000313" key="3">
    <source>
        <dbReference type="Proteomes" id="UP000297527"/>
    </source>
</evidence>
<accession>A0A4Z1HWW4</accession>
<gene>
    <name evidence="2" type="ORF">BCON_0121g00370</name>
</gene>
<feature type="compositionally biased region" description="Polar residues" evidence="1">
    <location>
        <begin position="186"/>
        <end position="196"/>
    </location>
</feature>
<comment type="caution">
    <text evidence="2">The sequence shown here is derived from an EMBL/GenBank/DDBJ whole genome shotgun (WGS) entry which is preliminary data.</text>
</comment>
<keyword evidence="3" id="KW-1185">Reference proteome</keyword>
<organism evidence="2 3">
    <name type="scientific">Botryotinia convoluta</name>
    <dbReference type="NCBI Taxonomy" id="54673"/>
    <lineage>
        <taxon>Eukaryota</taxon>
        <taxon>Fungi</taxon>
        <taxon>Dikarya</taxon>
        <taxon>Ascomycota</taxon>
        <taxon>Pezizomycotina</taxon>
        <taxon>Leotiomycetes</taxon>
        <taxon>Helotiales</taxon>
        <taxon>Sclerotiniaceae</taxon>
        <taxon>Botryotinia</taxon>
    </lineage>
</organism>